<feature type="domain" description="ATPase AAA-type core" evidence="1">
    <location>
        <begin position="45"/>
        <end position="396"/>
    </location>
</feature>
<reference evidence="3" key="1">
    <citation type="submission" date="2011-02" db="EMBL/GenBank/DDBJ databases">
        <title>Complete sequence of Spirochaeta sp. Buddy.</title>
        <authorList>
            <person name="Lucas S."/>
            <person name="Copeland A."/>
            <person name="Lapidus A."/>
            <person name="Cheng J.-F."/>
            <person name="Goodwin L."/>
            <person name="Pitluck S."/>
            <person name="Zeytun A."/>
            <person name="Detter J.C."/>
            <person name="Han C."/>
            <person name="Tapia R."/>
            <person name="Land M."/>
            <person name="Hauser L."/>
            <person name="Kyrpides N."/>
            <person name="Ivanova N."/>
            <person name="Mikhailova N."/>
            <person name="Pagani I."/>
            <person name="Ritalahti K.M."/>
            <person name="Loeffler F.E."/>
            <person name="Woyke T."/>
        </authorList>
    </citation>
    <scope>NUCLEOTIDE SEQUENCE [LARGE SCALE GENOMIC DNA]</scope>
    <source>
        <strain evidence="3">ATCC BAA-1886 / DSM 22777 / Buddy</strain>
    </source>
</reference>
<dbReference type="eggNOG" id="COG1106">
    <property type="taxonomic scope" value="Bacteria"/>
</dbReference>
<keyword evidence="3" id="KW-1185">Reference proteome</keyword>
<evidence type="ECO:0000313" key="3">
    <source>
        <dbReference type="Proteomes" id="UP000008466"/>
    </source>
</evidence>
<dbReference type="STRING" id="158189.SpiBuddy_0324"/>
<accession>F0RU74</accession>
<dbReference type="KEGG" id="sbu:SpiBuddy_0324"/>
<dbReference type="RefSeq" id="WP_013606013.1">
    <property type="nucleotide sequence ID" value="NC_015152.1"/>
</dbReference>
<sequence>MLSRFTVGNFLSFNKPQSFSMIASPVQKHKQRLFQAEDMKLLKFSSIYGANAAGKSNLVKAMAFARKIITQGTAESPNTSYYKLDPKAKDLPSYFEFEICIGGKLYSYGFEMIISEGEITEEWLILLGMSKNQELFSRNTTTGQYSYDTNLLANSEDIAHFGIYINDLKCVTNKLFLQDIITNKEAVYQKNEKLAILKQVYRWFEALDISFPDSLVSGYSCFSSTSTNEILQAIKTFATGISHVEARKVSKEKALEDVPAPFKKTIEKALEELNSEDNLAKDSPSSSAGMRISCNGKLYLVQMNRKEPEFNEITFEHNALKNVSFSMDEESDGTQRLFDMLTVLLCTKENAVFVIDEIDRSLHPQLTVHFIKNFLELVKKKQIQLIITTHESHLMDLSLLRQDEIWFVEKNRAGASMLIPFDRFKERFDKKIQKAYLDGRYGGVPLFDSFFFPKGFEVEDEDEQEEQP</sequence>
<dbReference type="InterPro" id="IPR003959">
    <property type="entry name" value="ATPase_AAA_core"/>
</dbReference>
<proteinExistence type="predicted"/>
<evidence type="ECO:0000259" key="1">
    <source>
        <dbReference type="Pfam" id="PF13304"/>
    </source>
</evidence>
<dbReference type="Proteomes" id="UP000008466">
    <property type="component" value="Chromosome"/>
</dbReference>
<dbReference type="AlphaFoldDB" id="F0RU74"/>
<gene>
    <name evidence="2" type="ordered locus">SpiBuddy_0324</name>
</gene>
<evidence type="ECO:0000313" key="2">
    <source>
        <dbReference type="EMBL" id="ADY12160.1"/>
    </source>
</evidence>
<dbReference type="OrthoDB" id="305333at2"/>
<dbReference type="Pfam" id="PF13304">
    <property type="entry name" value="AAA_21"/>
    <property type="match status" value="1"/>
</dbReference>
<dbReference type="PANTHER" id="PTHR40396:SF1">
    <property type="entry name" value="ATPASE AAA-TYPE CORE DOMAIN-CONTAINING PROTEIN"/>
    <property type="match status" value="1"/>
</dbReference>
<name>F0RU74_SPHGB</name>
<dbReference type="HOGENOM" id="CLU_046693_2_1_12"/>
<dbReference type="Gene3D" id="3.40.50.300">
    <property type="entry name" value="P-loop containing nucleotide triphosphate hydrolases"/>
    <property type="match status" value="1"/>
</dbReference>
<dbReference type="GO" id="GO:0016887">
    <property type="term" value="F:ATP hydrolysis activity"/>
    <property type="evidence" value="ECO:0007669"/>
    <property type="project" value="InterPro"/>
</dbReference>
<protein>
    <submittedName>
        <fullName evidence="2">Transporter</fullName>
    </submittedName>
</protein>
<dbReference type="EMBL" id="CP002541">
    <property type="protein sequence ID" value="ADY12160.1"/>
    <property type="molecule type" value="Genomic_DNA"/>
</dbReference>
<organism evidence="2 3">
    <name type="scientific">Sphaerochaeta globosa (strain ATCC BAA-1886 / DSM 22777 / Buddy)</name>
    <name type="common">Spirochaeta sp. (strain Buddy)</name>
    <dbReference type="NCBI Taxonomy" id="158189"/>
    <lineage>
        <taxon>Bacteria</taxon>
        <taxon>Pseudomonadati</taxon>
        <taxon>Spirochaetota</taxon>
        <taxon>Spirochaetia</taxon>
        <taxon>Spirochaetales</taxon>
        <taxon>Sphaerochaetaceae</taxon>
        <taxon>Sphaerochaeta</taxon>
    </lineage>
</organism>
<dbReference type="PANTHER" id="PTHR40396">
    <property type="entry name" value="ATPASE-LIKE PROTEIN"/>
    <property type="match status" value="1"/>
</dbReference>
<dbReference type="SUPFAM" id="SSF52540">
    <property type="entry name" value="P-loop containing nucleoside triphosphate hydrolases"/>
    <property type="match status" value="1"/>
</dbReference>
<dbReference type="GO" id="GO:0005524">
    <property type="term" value="F:ATP binding"/>
    <property type="evidence" value="ECO:0007669"/>
    <property type="project" value="InterPro"/>
</dbReference>
<dbReference type="InterPro" id="IPR027417">
    <property type="entry name" value="P-loop_NTPase"/>
</dbReference>